<sequence>MTGRLQRQLSSLGHASSADTALRPQSPKFRAVPTLGNPGNHFTMAFPKDELVLVTGGTGFVAAWCIVKLLEAGYRVRTSTRTPNGEEKVREMLKVAGFSDPTTTRLTFTTADLMRDNDWPAAVKDATYVLHVASPFPMGAPKHEDELIKPAREGALRVLRASRDAGVKRVILTSSFAAIGYGQPVSEKPFTEENWTNIADTSITAYTKSKTLAERAAWDYIAKDGGTMELATVNPPAIFGPVLSKNLSTSIQLISKLLTGRVPVAPQIMFGVVDVRDVADIHLLAMTDPKARGERFLANSSPSMTILDISRILKERLGSAASKTPTRALPNFVLKLAAKVSADAAMIAPQVGKQVYMSNEKAKMILGWAPRPSDEAVTATAESLIKLGLV</sequence>
<dbReference type="EMBL" id="CP042190">
    <property type="protein sequence ID" value="QDS71297.1"/>
    <property type="molecule type" value="Genomic_DNA"/>
</dbReference>
<feature type="domain" description="NAD-dependent epimerase/dehydratase" evidence="4">
    <location>
        <begin position="52"/>
        <end position="292"/>
    </location>
</feature>
<proteinExistence type="inferred from homology"/>
<dbReference type="InterPro" id="IPR036291">
    <property type="entry name" value="NAD(P)-bd_dom_sf"/>
</dbReference>
<keyword evidence="6" id="KW-1185">Reference proteome</keyword>
<dbReference type="OrthoDB" id="2735536at2759"/>
<evidence type="ECO:0000313" key="6">
    <source>
        <dbReference type="Proteomes" id="UP000316270"/>
    </source>
</evidence>
<reference evidence="5 6" key="1">
    <citation type="submission" date="2019-07" db="EMBL/GenBank/DDBJ databases">
        <title>Finished genome of Venturia effusa.</title>
        <authorList>
            <person name="Young C.A."/>
            <person name="Cox M.P."/>
            <person name="Ganley A.R.D."/>
            <person name="David W.J."/>
        </authorList>
    </citation>
    <scope>NUCLEOTIDE SEQUENCE [LARGE SCALE GENOMIC DNA]</scope>
    <source>
        <strain evidence="6">albino</strain>
    </source>
</reference>
<keyword evidence="1" id="KW-0560">Oxidoreductase</keyword>
<dbReference type="STRING" id="50376.A0A517L6N2"/>
<dbReference type="PANTHER" id="PTHR10366">
    <property type="entry name" value="NAD DEPENDENT EPIMERASE/DEHYDRATASE"/>
    <property type="match status" value="1"/>
</dbReference>
<evidence type="ECO:0000256" key="2">
    <source>
        <dbReference type="ARBA" id="ARBA00023445"/>
    </source>
</evidence>
<dbReference type="Gene3D" id="3.40.50.720">
    <property type="entry name" value="NAD(P)-binding Rossmann-like Domain"/>
    <property type="match status" value="1"/>
</dbReference>
<evidence type="ECO:0000256" key="1">
    <source>
        <dbReference type="ARBA" id="ARBA00023002"/>
    </source>
</evidence>
<dbReference type="PANTHER" id="PTHR10366:SF564">
    <property type="entry name" value="STEROL-4-ALPHA-CARBOXYLATE 3-DEHYDROGENASE, DECARBOXYLATING"/>
    <property type="match status" value="1"/>
</dbReference>
<feature type="compositionally biased region" description="Polar residues" evidence="3">
    <location>
        <begin position="1"/>
        <end position="19"/>
    </location>
</feature>
<dbReference type="Proteomes" id="UP000316270">
    <property type="component" value="Chromosome 6"/>
</dbReference>
<dbReference type="InterPro" id="IPR050425">
    <property type="entry name" value="NAD(P)_dehydrat-like"/>
</dbReference>
<feature type="region of interest" description="Disordered" evidence="3">
    <location>
        <begin position="1"/>
        <end position="34"/>
    </location>
</feature>
<gene>
    <name evidence="5" type="ORF">FKW77_001496</name>
</gene>
<dbReference type="FunFam" id="3.40.50.720:FF:000336">
    <property type="entry name" value="Aldehyde reductase"/>
    <property type="match status" value="1"/>
</dbReference>
<evidence type="ECO:0000256" key="3">
    <source>
        <dbReference type="SAM" id="MobiDB-lite"/>
    </source>
</evidence>
<dbReference type="Pfam" id="PF01370">
    <property type="entry name" value="Epimerase"/>
    <property type="match status" value="1"/>
</dbReference>
<evidence type="ECO:0000313" key="5">
    <source>
        <dbReference type="EMBL" id="QDS71297.1"/>
    </source>
</evidence>
<dbReference type="CDD" id="cd05227">
    <property type="entry name" value="AR_SDR_e"/>
    <property type="match status" value="1"/>
</dbReference>
<protein>
    <recommendedName>
        <fullName evidence="4">NAD-dependent epimerase/dehydratase domain-containing protein</fullName>
    </recommendedName>
</protein>
<name>A0A517L6N2_9PEZI</name>
<evidence type="ECO:0000259" key="4">
    <source>
        <dbReference type="Pfam" id="PF01370"/>
    </source>
</evidence>
<dbReference type="SUPFAM" id="SSF51735">
    <property type="entry name" value="NAD(P)-binding Rossmann-fold domains"/>
    <property type="match status" value="1"/>
</dbReference>
<comment type="similarity">
    <text evidence="2">Belongs to the NAD(P)-dependent epimerase/dehydratase family. Dihydroflavonol-4-reductase subfamily.</text>
</comment>
<accession>A0A517L6N2</accession>
<dbReference type="InterPro" id="IPR001509">
    <property type="entry name" value="Epimerase_deHydtase"/>
</dbReference>
<dbReference type="GO" id="GO:0016616">
    <property type="term" value="F:oxidoreductase activity, acting on the CH-OH group of donors, NAD or NADP as acceptor"/>
    <property type="evidence" value="ECO:0007669"/>
    <property type="project" value="TreeGrafter"/>
</dbReference>
<dbReference type="AlphaFoldDB" id="A0A517L6N2"/>
<organism evidence="5 6">
    <name type="scientific">Venturia effusa</name>
    <dbReference type="NCBI Taxonomy" id="50376"/>
    <lineage>
        <taxon>Eukaryota</taxon>
        <taxon>Fungi</taxon>
        <taxon>Dikarya</taxon>
        <taxon>Ascomycota</taxon>
        <taxon>Pezizomycotina</taxon>
        <taxon>Dothideomycetes</taxon>
        <taxon>Pleosporomycetidae</taxon>
        <taxon>Venturiales</taxon>
        <taxon>Venturiaceae</taxon>
        <taxon>Venturia</taxon>
    </lineage>
</organism>